<dbReference type="AlphaFoldDB" id="A0A0N0BE17"/>
<protein>
    <submittedName>
        <fullName evidence="1">Uncharacterized protein</fullName>
    </submittedName>
</protein>
<reference evidence="1 2" key="1">
    <citation type="submission" date="2015-07" db="EMBL/GenBank/DDBJ databases">
        <title>The genome of Melipona quadrifasciata.</title>
        <authorList>
            <person name="Pan H."/>
            <person name="Kapheim K."/>
        </authorList>
    </citation>
    <scope>NUCLEOTIDE SEQUENCE [LARGE SCALE GENOMIC DNA]</scope>
    <source>
        <strain evidence="1">0111107301</strain>
        <tissue evidence="1">Whole body</tissue>
    </source>
</reference>
<dbReference type="EMBL" id="KQ435848">
    <property type="protein sequence ID" value="KOX70998.1"/>
    <property type="molecule type" value="Genomic_DNA"/>
</dbReference>
<keyword evidence="2" id="KW-1185">Reference proteome</keyword>
<organism evidence="1 2">
    <name type="scientific">Melipona quadrifasciata</name>
    <dbReference type="NCBI Taxonomy" id="166423"/>
    <lineage>
        <taxon>Eukaryota</taxon>
        <taxon>Metazoa</taxon>
        <taxon>Ecdysozoa</taxon>
        <taxon>Arthropoda</taxon>
        <taxon>Hexapoda</taxon>
        <taxon>Insecta</taxon>
        <taxon>Pterygota</taxon>
        <taxon>Neoptera</taxon>
        <taxon>Endopterygota</taxon>
        <taxon>Hymenoptera</taxon>
        <taxon>Apocrita</taxon>
        <taxon>Aculeata</taxon>
        <taxon>Apoidea</taxon>
        <taxon>Anthophila</taxon>
        <taxon>Apidae</taxon>
        <taxon>Melipona</taxon>
    </lineage>
</organism>
<accession>A0A0N0BE17</accession>
<name>A0A0N0BE17_9HYME</name>
<dbReference type="Proteomes" id="UP000053105">
    <property type="component" value="Unassembled WGS sequence"/>
</dbReference>
<evidence type="ECO:0000313" key="1">
    <source>
        <dbReference type="EMBL" id="KOX70998.1"/>
    </source>
</evidence>
<proteinExistence type="predicted"/>
<evidence type="ECO:0000313" key="2">
    <source>
        <dbReference type="Proteomes" id="UP000053105"/>
    </source>
</evidence>
<gene>
    <name evidence="1" type="ORF">WN51_03539</name>
</gene>
<sequence>MESIESIDHKGFMHYLMKHLQLKIDQDHIVNKPPIAYNQVLFVKSLKQINPQINHKESIDHKGFMHYLMKHLQLKIDQDHIVNKPPIAYNQVLFVKSLKQINPQINHKGFIYFFMTHLQSTIDQAHCE</sequence>